<proteinExistence type="predicted"/>
<keyword evidence="2" id="KW-1185">Reference proteome</keyword>
<accession>A0ABP6NWJ0</accession>
<gene>
    <name evidence="1" type="ORF">GCM10010466_58580</name>
</gene>
<sequence length="130" mass="14158">MPAVLAERGTRPPTPDEWEYPCGAGSPHLFRWGDGCPGGGPLARSGPHRLPNLFGLRIAQDPYRVEMTSDERAACGGDGGEAVCGGYGGFLEWLPLATAYRHPDTAEMLYGEDHADYFDELLVRPVIDLR</sequence>
<dbReference type="Proteomes" id="UP001500320">
    <property type="component" value="Unassembled WGS sequence"/>
</dbReference>
<comment type="caution">
    <text evidence="1">The sequence shown here is derived from an EMBL/GenBank/DDBJ whole genome shotgun (WGS) entry which is preliminary data.</text>
</comment>
<dbReference type="RefSeq" id="WP_344865145.1">
    <property type="nucleotide sequence ID" value="NZ_BAAAUT010000064.1"/>
</dbReference>
<evidence type="ECO:0000313" key="1">
    <source>
        <dbReference type="EMBL" id="GAA3160015.1"/>
    </source>
</evidence>
<dbReference type="EMBL" id="BAAAUT010000064">
    <property type="protein sequence ID" value="GAA3160015.1"/>
    <property type="molecule type" value="Genomic_DNA"/>
</dbReference>
<protein>
    <recommendedName>
        <fullName evidence="3">Sulfatase-modifying factor enzyme domain-containing protein</fullName>
    </recommendedName>
</protein>
<evidence type="ECO:0000313" key="2">
    <source>
        <dbReference type="Proteomes" id="UP001500320"/>
    </source>
</evidence>
<name>A0ABP6NWJ0_9ACTN</name>
<organism evidence="1 2">
    <name type="scientific">Planomonospora alba</name>
    <dbReference type="NCBI Taxonomy" id="161354"/>
    <lineage>
        <taxon>Bacteria</taxon>
        <taxon>Bacillati</taxon>
        <taxon>Actinomycetota</taxon>
        <taxon>Actinomycetes</taxon>
        <taxon>Streptosporangiales</taxon>
        <taxon>Streptosporangiaceae</taxon>
        <taxon>Planomonospora</taxon>
    </lineage>
</organism>
<reference evidence="2" key="1">
    <citation type="journal article" date="2019" name="Int. J. Syst. Evol. Microbiol.">
        <title>The Global Catalogue of Microorganisms (GCM) 10K type strain sequencing project: providing services to taxonomists for standard genome sequencing and annotation.</title>
        <authorList>
            <consortium name="The Broad Institute Genomics Platform"/>
            <consortium name="The Broad Institute Genome Sequencing Center for Infectious Disease"/>
            <person name="Wu L."/>
            <person name="Ma J."/>
        </authorList>
    </citation>
    <scope>NUCLEOTIDE SEQUENCE [LARGE SCALE GENOMIC DNA]</scope>
    <source>
        <strain evidence="2">JCM 9373</strain>
    </source>
</reference>
<evidence type="ECO:0008006" key="3">
    <source>
        <dbReference type="Google" id="ProtNLM"/>
    </source>
</evidence>